<dbReference type="PANTHER" id="PTHR31157:SF1">
    <property type="entry name" value="SCP DOMAIN-CONTAINING PROTEIN"/>
    <property type="match status" value="1"/>
</dbReference>
<feature type="signal peptide" evidence="1">
    <location>
        <begin position="1"/>
        <end position="19"/>
    </location>
</feature>
<dbReference type="RefSeq" id="WP_386805458.1">
    <property type="nucleotide sequence ID" value="NZ_JBHTMU010000036.1"/>
</dbReference>
<name>A0ABW3ZLK1_9RHOB</name>
<dbReference type="EMBL" id="JBHTMU010000036">
    <property type="protein sequence ID" value="MFD1344014.1"/>
    <property type="molecule type" value="Genomic_DNA"/>
</dbReference>
<keyword evidence="4" id="KW-1185">Reference proteome</keyword>
<evidence type="ECO:0000313" key="4">
    <source>
        <dbReference type="Proteomes" id="UP001597135"/>
    </source>
</evidence>
<proteinExistence type="predicted"/>
<reference evidence="4" key="1">
    <citation type="journal article" date="2019" name="Int. J. Syst. Evol. Microbiol.">
        <title>The Global Catalogue of Microorganisms (GCM) 10K type strain sequencing project: providing services to taxonomists for standard genome sequencing and annotation.</title>
        <authorList>
            <consortium name="The Broad Institute Genomics Platform"/>
            <consortium name="The Broad Institute Genome Sequencing Center for Infectious Disease"/>
            <person name="Wu L."/>
            <person name="Ma J."/>
        </authorList>
    </citation>
    <scope>NUCLEOTIDE SEQUENCE [LARGE SCALE GENOMIC DNA]</scope>
    <source>
        <strain evidence="4">CCUG 62953</strain>
    </source>
</reference>
<gene>
    <name evidence="3" type="ORF">ACFQ4E_16410</name>
</gene>
<evidence type="ECO:0000256" key="1">
    <source>
        <dbReference type="SAM" id="SignalP"/>
    </source>
</evidence>
<feature type="chain" id="PRO_5047226754" evidence="1">
    <location>
        <begin position="20"/>
        <end position="183"/>
    </location>
</feature>
<protein>
    <submittedName>
        <fullName evidence="3">CAP domain-containing protein</fullName>
    </submittedName>
</protein>
<dbReference type="CDD" id="cd05379">
    <property type="entry name" value="CAP_bacterial"/>
    <property type="match status" value="1"/>
</dbReference>
<feature type="domain" description="SCP" evidence="2">
    <location>
        <begin position="55"/>
        <end position="169"/>
    </location>
</feature>
<dbReference type="PANTHER" id="PTHR31157">
    <property type="entry name" value="SCP DOMAIN-CONTAINING PROTEIN"/>
    <property type="match status" value="1"/>
</dbReference>
<comment type="caution">
    <text evidence="3">The sequence shown here is derived from an EMBL/GenBank/DDBJ whole genome shotgun (WGS) entry which is preliminary data.</text>
</comment>
<organism evidence="3 4">
    <name type="scientific">Litorisediminicola beolgyonensis</name>
    <dbReference type="NCBI Taxonomy" id="1173614"/>
    <lineage>
        <taxon>Bacteria</taxon>
        <taxon>Pseudomonadati</taxon>
        <taxon>Pseudomonadota</taxon>
        <taxon>Alphaproteobacteria</taxon>
        <taxon>Rhodobacterales</taxon>
        <taxon>Paracoccaceae</taxon>
        <taxon>Litorisediminicola</taxon>
    </lineage>
</organism>
<keyword evidence="1" id="KW-0732">Signal</keyword>
<dbReference type="SUPFAM" id="SSF55797">
    <property type="entry name" value="PR-1-like"/>
    <property type="match status" value="1"/>
</dbReference>
<sequence>MTRILTLLAPALIALAACAPQSSLAPAPLGPDGKPLPRAYRISAAEAGRIEFRMLDAMNTLREARGTAPLALNSQLRAAAATHARDMSVQNRPWHFGSDGSSPLERVRRTGYSGILIGEAISETYETELETLAAWMEDPATRDVVLDPDARDMGFAWFQEPNGKIWWTLVTGGPDIGGGAGPV</sequence>
<dbReference type="InterPro" id="IPR014044">
    <property type="entry name" value="CAP_dom"/>
</dbReference>
<dbReference type="Pfam" id="PF00188">
    <property type="entry name" value="CAP"/>
    <property type="match status" value="1"/>
</dbReference>
<accession>A0ABW3ZLK1</accession>
<dbReference type="InterPro" id="IPR035940">
    <property type="entry name" value="CAP_sf"/>
</dbReference>
<evidence type="ECO:0000259" key="2">
    <source>
        <dbReference type="Pfam" id="PF00188"/>
    </source>
</evidence>
<dbReference type="PROSITE" id="PS51257">
    <property type="entry name" value="PROKAR_LIPOPROTEIN"/>
    <property type="match status" value="1"/>
</dbReference>
<dbReference type="Gene3D" id="3.40.33.10">
    <property type="entry name" value="CAP"/>
    <property type="match status" value="1"/>
</dbReference>
<dbReference type="Proteomes" id="UP001597135">
    <property type="component" value="Unassembled WGS sequence"/>
</dbReference>
<evidence type="ECO:0000313" key="3">
    <source>
        <dbReference type="EMBL" id="MFD1344014.1"/>
    </source>
</evidence>